<organism evidence="1 2">
    <name type="scientific">Fuerstiella marisgermanici</name>
    <dbReference type="NCBI Taxonomy" id="1891926"/>
    <lineage>
        <taxon>Bacteria</taxon>
        <taxon>Pseudomonadati</taxon>
        <taxon>Planctomycetota</taxon>
        <taxon>Planctomycetia</taxon>
        <taxon>Planctomycetales</taxon>
        <taxon>Planctomycetaceae</taxon>
        <taxon>Fuerstiella</taxon>
    </lineage>
</organism>
<sequence length="80" mass="8933">MSKTQEERKHQFGLVSNSFFSPPRTPAFGASNEWSDVTSTLPLAGQVRCDVAKPELNSTEPICPFFTLRQRSVFVPTNES</sequence>
<dbReference type="EMBL" id="CP017641">
    <property type="protein sequence ID" value="APZ95532.1"/>
    <property type="molecule type" value="Genomic_DNA"/>
</dbReference>
<protein>
    <submittedName>
        <fullName evidence="1">Uncharacterized protein</fullName>
    </submittedName>
</protein>
<dbReference type="AlphaFoldDB" id="A0A1P8WN89"/>
<evidence type="ECO:0000313" key="2">
    <source>
        <dbReference type="Proteomes" id="UP000187735"/>
    </source>
</evidence>
<keyword evidence="2" id="KW-1185">Reference proteome</keyword>
<accession>A0A1P8WN89</accession>
<proteinExistence type="predicted"/>
<evidence type="ECO:0000313" key="1">
    <source>
        <dbReference type="EMBL" id="APZ95532.1"/>
    </source>
</evidence>
<reference evidence="1 2" key="1">
    <citation type="journal article" date="2016" name="Front. Microbiol.">
        <title>Fuerstia marisgermanicae gen. nov., sp. nov., an Unusual Member of the Phylum Planctomycetes from the German Wadden Sea.</title>
        <authorList>
            <person name="Kohn T."/>
            <person name="Heuer A."/>
            <person name="Jogler M."/>
            <person name="Vollmers J."/>
            <person name="Boedeker C."/>
            <person name="Bunk B."/>
            <person name="Rast P."/>
            <person name="Borchert D."/>
            <person name="Glockner I."/>
            <person name="Freese H.M."/>
            <person name="Klenk H.P."/>
            <person name="Overmann J."/>
            <person name="Kaster A.K."/>
            <person name="Rohde M."/>
            <person name="Wiegand S."/>
            <person name="Jogler C."/>
        </authorList>
    </citation>
    <scope>NUCLEOTIDE SEQUENCE [LARGE SCALE GENOMIC DNA]</scope>
    <source>
        <strain evidence="1 2">NH11</strain>
    </source>
</reference>
<name>A0A1P8WN89_9PLAN</name>
<gene>
    <name evidence="1" type="ORF">Fuma_05191</name>
</gene>
<dbReference type="STRING" id="1891926.Fuma_05191"/>
<dbReference type="Proteomes" id="UP000187735">
    <property type="component" value="Chromosome"/>
</dbReference>
<dbReference type="KEGG" id="fmr:Fuma_05191"/>